<evidence type="ECO:0000256" key="10">
    <source>
        <dbReference type="ARBA" id="ARBA00022679"/>
    </source>
</evidence>
<name>A0A5C7FZX3_9BACT</name>
<dbReference type="InterPro" id="IPR011712">
    <property type="entry name" value="Sig_transdc_His_kin_sub3_dim/P"/>
</dbReference>
<comment type="subcellular location">
    <subcellularLocation>
        <location evidence="4">Cytoplasm</location>
    </subcellularLocation>
    <subcellularLocation>
        <location evidence="3">Membrane</location>
        <topology evidence="3">Multi-pass membrane protein</topology>
    </subcellularLocation>
</comment>
<evidence type="ECO:0000256" key="18">
    <source>
        <dbReference type="ARBA" id="ARBA00023012"/>
    </source>
</evidence>
<keyword evidence="19" id="KW-0411">Iron-sulfur</keyword>
<dbReference type="GO" id="GO:0005737">
    <property type="term" value="C:cytoplasm"/>
    <property type="evidence" value="ECO:0007669"/>
    <property type="project" value="UniProtKB-SubCell"/>
</dbReference>
<comment type="cofactor">
    <cofactor evidence="2">
        <name>[4Fe-4S] cluster</name>
        <dbReference type="ChEBI" id="CHEBI:49883"/>
    </cofactor>
</comment>
<evidence type="ECO:0000256" key="12">
    <source>
        <dbReference type="ARBA" id="ARBA00022723"/>
    </source>
</evidence>
<evidence type="ECO:0000259" key="24">
    <source>
        <dbReference type="PROSITE" id="PS50109"/>
    </source>
</evidence>
<comment type="caution">
    <text evidence="26">The sequence shown here is derived from an EMBL/GenBank/DDBJ whole genome shotgun (WGS) entry which is preliminary data.</text>
</comment>
<dbReference type="GO" id="GO:0046983">
    <property type="term" value="F:protein dimerization activity"/>
    <property type="evidence" value="ECO:0007669"/>
    <property type="project" value="InterPro"/>
</dbReference>
<dbReference type="InterPro" id="IPR000014">
    <property type="entry name" value="PAS"/>
</dbReference>
<dbReference type="Proteomes" id="UP000321907">
    <property type="component" value="Unassembled WGS sequence"/>
</dbReference>
<dbReference type="SMART" id="SM00387">
    <property type="entry name" value="HATPase_c"/>
    <property type="match status" value="1"/>
</dbReference>
<evidence type="ECO:0000256" key="7">
    <source>
        <dbReference type="ARBA" id="ARBA00022485"/>
    </source>
</evidence>
<dbReference type="PANTHER" id="PTHR24421:SF10">
    <property type="entry name" value="NITRATE_NITRITE SENSOR PROTEIN NARQ"/>
    <property type="match status" value="1"/>
</dbReference>
<keyword evidence="8" id="KW-0963">Cytoplasm</keyword>
<dbReference type="GO" id="GO:0000155">
    <property type="term" value="F:phosphorelay sensor kinase activity"/>
    <property type="evidence" value="ECO:0007669"/>
    <property type="project" value="InterPro"/>
</dbReference>
<keyword evidence="7" id="KW-0004">4Fe-4S</keyword>
<gene>
    <name evidence="26" type="ORF">FUA23_03610</name>
</gene>
<dbReference type="CDD" id="cd16917">
    <property type="entry name" value="HATPase_UhpB-NarQ-NarX-like"/>
    <property type="match status" value="1"/>
</dbReference>
<keyword evidence="16 23" id="KW-1133">Transmembrane helix</keyword>
<dbReference type="InterPro" id="IPR029095">
    <property type="entry name" value="NarX-like_N"/>
</dbReference>
<keyword evidence="15" id="KW-0067">ATP-binding</keyword>
<dbReference type="Gene3D" id="3.30.565.10">
    <property type="entry name" value="Histidine kinase-like ATPase, C-terminal domain"/>
    <property type="match status" value="1"/>
</dbReference>
<evidence type="ECO:0000256" key="20">
    <source>
        <dbReference type="ARBA" id="ARBA00023136"/>
    </source>
</evidence>
<dbReference type="Pfam" id="PF02518">
    <property type="entry name" value="HATPase_c"/>
    <property type="match status" value="1"/>
</dbReference>
<dbReference type="InterPro" id="IPR036890">
    <property type="entry name" value="HATPase_C_sf"/>
</dbReference>
<evidence type="ECO:0000256" key="9">
    <source>
        <dbReference type="ARBA" id="ARBA00022553"/>
    </source>
</evidence>
<dbReference type="SUPFAM" id="SSF55785">
    <property type="entry name" value="PYP-like sensor domain (PAS domain)"/>
    <property type="match status" value="1"/>
</dbReference>
<evidence type="ECO:0000256" key="11">
    <source>
        <dbReference type="ARBA" id="ARBA00022692"/>
    </source>
</evidence>
<dbReference type="InterPro" id="IPR004358">
    <property type="entry name" value="Sig_transdc_His_kin-like_C"/>
</dbReference>
<dbReference type="Pfam" id="PF07730">
    <property type="entry name" value="HisKA_3"/>
    <property type="match status" value="1"/>
</dbReference>
<dbReference type="InterPro" id="IPR050482">
    <property type="entry name" value="Sensor_HK_TwoCompSys"/>
</dbReference>
<keyword evidence="11 23" id="KW-0812">Transmembrane</keyword>
<protein>
    <recommendedName>
        <fullName evidence="6">Oxygen sensor histidine kinase NreB</fullName>
        <ecNumber evidence="5">2.7.13.3</ecNumber>
    </recommendedName>
    <alternativeName>
        <fullName evidence="22">Nitrogen regulation protein B</fullName>
    </alternativeName>
</protein>
<dbReference type="GO" id="GO:0051539">
    <property type="term" value="F:4 iron, 4 sulfur cluster binding"/>
    <property type="evidence" value="ECO:0007669"/>
    <property type="project" value="UniProtKB-KW"/>
</dbReference>
<feature type="domain" description="Histidine kinase" evidence="24">
    <location>
        <begin position="399"/>
        <end position="591"/>
    </location>
</feature>
<dbReference type="AlphaFoldDB" id="A0A5C7FZX3"/>
<dbReference type="NCBIfam" id="TIGR00229">
    <property type="entry name" value="sensory_box"/>
    <property type="match status" value="1"/>
</dbReference>
<keyword evidence="20 23" id="KW-0472">Membrane</keyword>
<keyword evidence="27" id="KW-1185">Reference proteome</keyword>
<dbReference type="PROSITE" id="PS50113">
    <property type="entry name" value="PAC"/>
    <property type="match status" value="1"/>
</dbReference>
<dbReference type="GO" id="GO:0046872">
    <property type="term" value="F:metal ion binding"/>
    <property type="evidence" value="ECO:0007669"/>
    <property type="project" value="UniProtKB-KW"/>
</dbReference>
<evidence type="ECO:0000256" key="22">
    <source>
        <dbReference type="ARBA" id="ARBA00030800"/>
    </source>
</evidence>
<dbReference type="GO" id="GO:0016020">
    <property type="term" value="C:membrane"/>
    <property type="evidence" value="ECO:0007669"/>
    <property type="project" value="UniProtKB-SubCell"/>
</dbReference>
<dbReference type="EMBL" id="VOXD01000004">
    <property type="protein sequence ID" value="TXF90896.1"/>
    <property type="molecule type" value="Genomic_DNA"/>
</dbReference>
<dbReference type="PROSITE" id="PS50109">
    <property type="entry name" value="HIS_KIN"/>
    <property type="match status" value="1"/>
</dbReference>
<evidence type="ECO:0000256" key="5">
    <source>
        <dbReference type="ARBA" id="ARBA00012438"/>
    </source>
</evidence>
<evidence type="ECO:0000256" key="23">
    <source>
        <dbReference type="SAM" id="Phobius"/>
    </source>
</evidence>
<evidence type="ECO:0000313" key="27">
    <source>
        <dbReference type="Proteomes" id="UP000321907"/>
    </source>
</evidence>
<keyword evidence="9" id="KW-0597">Phosphoprotein</keyword>
<accession>A0A5C7FZX3</accession>
<dbReference type="InterPro" id="IPR003594">
    <property type="entry name" value="HATPase_dom"/>
</dbReference>
<keyword evidence="13" id="KW-0547">Nucleotide-binding</keyword>
<comment type="catalytic activity">
    <reaction evidence="1">
        <text>ATP + protein L-histidine = ADP + protein N-phospho-L-histidine.</text>
        <dbReference type="EC" id="2.7.13.3"/>
    </reaction>
</comment>
<dbReference type="EC" id="2.7.13.3" evidence="5"/>
<comment type="function">
    <text evidence="21">Member of the two-component regulatory system NreB/NreC involved in the control of dissimilatory nitrate/nitrite reduction in response to oxygen. NreB functions as a direct oxygen sensor histidine kinase which is autophosphorylated, in the absence of oxygen, probably at the conserved histidine residue, and transfers its phosphate group probably to a conserved aspartate residue of NreC. NreB/NreC activates the expression of the nitrate (narGHJI) and nitrite (nir) reductase operons, as well as the putative nitrate transporter gene narT.</text>
</comment>
<dbReference type="GO" id="GO:0005524">
    <property type="term" value="F:ATP binding"/>
    <property type="evidence" value="ECO:0007669"/>
    <property type="project" value="UniProtKB-KW"/>
</dbReference>
<dbReference type="InterPro" id="IPR035965">
    <property type="entry name" value="PAS-like_dom_sf"/>
</dbReference>
<dbReference type="InterPro" id="IPR000700">
    <property type="entry name" value="PAS-assoc_C"/>
</dbReference>
<keyword evidence="10" id="KW-0808">Transferase</keyword>
<evidence type="ECO:0000256" key="21">
    <source>
        <dbReference type="ARBA" id="ARBA00024827"/>
    </source>
</evidence>
<evidence type="ECO:0000256" key="6">
    <source>
        <dbReference type="ARBA" id="ARBA00017322"/>
    </source>
</evidence>
<dbReference type="InterPro" id="IPR005467">
    <property type="entry name" value="His_kinase_dom"/>
</dbReference>
<feature type="transmembrane region" description="Helical" evidence="23">
    <location>
        <begin position="184"/>
        <end position="204"/>
    </location>
</feature>
<evidence type="ECO:0000256" key="1">
    <source>
        <dbReference type="ARBA" id="ARBA00000085"/>
    </source>
</evidence>
<evidence type="ECO:0000256" key="13">
    <source>
        <dbReference type="ARBA" id="ARBA00022741"/>
    </source>
</evidence>
<keyword evidence="14" id="KW-0418">Kinase</keyword>
<reference evidence="26 27" key="1">
    <citation type="submission" date="2019-08" db="EMBL/GenBank/DDBJ databases">
        <title>Lewinella sp. strain SSH13 Genome sequencing and assembly.</title>
        <authorList>
            <person name="Kim I."/>
        </authorList>
    </citation>
    <scope>NUCLEOTIDE SEQUENCE [LARGE SCALE GENOMIC DNA]</scope>
    <source>
        <strain evidence="26 27">SSH13</strain>
    </source>
</reference>
<feature type="transmembrane region" description="Helical" evidence="23">
    <location>
        <begin position="20"/>
        <end position="39"/>
    </location>
</feature>
<sequence>MAEPSQETTDSRLFFRLRRAYLVALSVIAIAVMTEYFVVESFLGEQAKDARIINVAGRQRMLSQRIVKLSLLPPTLPLSNTLEQDLQEWSNQHDWLKKSLQTDPVFEDLRGLDSLQRQLKEEVTKLALETARPQGAEGVERQNAAAATLNSKAEFFLNQMDEVVDQLAFAATARVDRLRLTKRWIAAATIGVLLLELFFIFQPISRFVRQQFERLRIEKDKHQAATKRATVAFQEREASLRELFALNKAIDQTALFATLREDGTILRLSRKLATLLGVKEIPEGFLMLADLLHPDEGRRAAFAQRITGIRSRDWGGEWHIVSREGQEYWLEVALVSAHHGPGETEIFLLASDVSERKKALATLDEINEERLREEVERGKLRTRQIADAQEKERLRVARDLHDGIGQKLTALKFSLESIRPEEVDKTKKKINELKALSKEIILGIRLATFNLTPPELLDYGLVTALEKMARELSRLTGERIVFRKENEIERMAPAWEINLYRIVQEAVNNAIKHASANYILVTLSSGPELISVTIDDDGVGFEREELRHSTDGSGLGLSSMEERVHNLNGRLFLRSEEGEGTRLVVNIPKPNPDNPLP</sequence>
<evidence type="ECO:0000259" key="25">
    <source>
        <dbReference type="PROSITE" id="PS50113"/>
    </source>
</evidence>
<evidence type="ECO:0000256" key="4">
    <source>
        <dbReference type="ARBA" id="ARBA00004496"/>
    </source>
</evidence>
<dbReference type="PANTHER" id="PTHR24421">
    <property type="entry name" value="NITRATE/NITRITE SENSOR PROTEIN NARX-RELATED"/>
    <property type="match status" value="1"/>
</dbReference>
<proteinExistence type="predicted"/>
<dbReference type="SUPFAM" id="SSF55874">
    <property type="entry name" value="ATPase domain of HSP90 chaperone/DNA topoisomerase II/histidine kinase"/>
    <property type="match status" value="1"/>
</dbReference>
<keyword evidence="18" id="KW-0902">Two-component regulatory system</keyword>
<evidence type="ECO:0000256" key="14">
    <source>
        <dbReference type="ARBA" id="ARBA00022777"/>
    </source>
</evidence>
<feature type="domain" description="PAC" evidence="25">
    <location>
        <begin position="314"/>
        <end position="365"/>
    </location>
</feature>
<dbReference type="Pfam" id="PF13675">
    <property type="entry name" value="PilJ"/>
    <property type="match status" value="1"/>
</dbReference>
<evidence type="ECO:0000256" key="19">
    <source>
        <dbReference type="ARBA" id="ARBA00023014"/>
    </source>
</evidence>
<evidence type="ECO:0000256" key="15">
    <source>
        <dbReference type="ARBA" id="ARBA00022840"/>
    </source>
</evidence>
<dbReference type="Gene3D" id="3.30.450.20">
    <property type="entry name" value="PAS domain"/>
    <property type="match status" value="1"/>
</dbReference>
<keyword evidence="12" id="KW-0479">Metal-binding</keyword>
<evidence type="ECO:0000256" key="2">
    <source>
        <dbReference type="ARBA" id="ARBA00001966"/>
    </source>
</evidence>
<keyword evidence="17" id="KW-0408">Iron</keyword>
<dbReference type="PRINTS" id="PR00344">
    <property type="entry name" value="BCTRLSENSOR"/>
</dbReference>
<dbReference type="RefSeq" id="WP_147929354.1">
    <property type="nucleotide sequence ID" value="NZ_VOXD01000004.1"/>
</dbReference>
<dbReference type="OrthoDB" id="9760839at2"/>
<evidence type="ECO:0000256" key="16">
    <source>
        <dbReference type="ARBA" id="ARBA00022989"/>
    </source>
</evidence>
<evidence type="ECO:0000256" key="3">
    <source>
        <dbReference type="ARBA" id="ARBA00004141"/>
    </source>
</evidence>
<dbReference type="Gene3D" id="1.20.5.1930">
    <property type="match status" value="1"/>
</dbReference>
<organism evidence="26 27">
    <name type="scientific">Neolewinella aurantiaca</name>
    <dbReference type="NCBI Taxonomy" id="2602767"/>
    <lineage>
        <taxon>Bacteria</taxon>
        <taxon>Pseudomonadati</taxon>
        <taxon>Bacteroidota</taxon>
        <taxon>Saprospiria</taxon>
        <taxon>Saprospirales</taxon>
        <taxon>Lewinellaceae</taxon>
        <taxon>Neolewinella</taxon>
    </lineage>
</organism>
<evidence type="ECO:0000313" key="26">
    <source>
        <dbReference type="EMBL" id="TXF90896.1"/>
    </source>
</evidence>
<evidence type="ECO:0000256" key="17">
    <source>
        <dbReference type="ARBA" id="ARBA00023004"/>
    </source>
</evidence>
<evidence type="ECO:0000256" key="8">
    <source>
        <dbReference type="ARBA" id="ARBA00022490"/>
    </source>
</evidence>